<protein>
    <submittedName>
        <fullName evidence="1">Uncharacterized protein</fullName>
    </submittedName>
</protein>
<organism evidence="1 2">
    <name type="scientific">Marinococcus luteus</name>
    <dbReference type="NCBI Taxonomy" id="1122204"/>
    <lineage>
        <taxon>Bacteria</taxon>
        <taxon>Bacillati</taxon>
        <taxon>Bacillota</taxon>
        <taxon>Bacilli</taxon>
        <taxon>Bacillales</taxon>
        <taxon>Bacillaceae</taxon>
        <taxon>Marinococcus</taxon>
    </lineage>
</organism>
<dbReference type="Proteomes" id="UP000199488">
    <property type="component" value="Unassembled WGS sequence"/>
</dbReference>
<reference evidence="1 2" key="1">
    <citation type="submission" date="2016-10" db="EMBL/GenBank/DDBJ databases">
        <authorList>
            <person name="de Groot N.N."/>
        </authorList>
    </citation>
    <scope>NUCLEOTIDE SEQUENCE [LARGE SCALE GENOMIC DNA]</scope>
    <source>
        <strain evidence="1 2">DSM 23126</strain>
    </source>
</reference>
<evidence type="ECO:0000313" key="2">
    <source>
        <dbReference type="Proteomes" id="UP000199488"/>
    </source>
</evidence>
<accession>A0A1H2R2K1</accession>
<name>A0A1H2R2K1_9BACI</name>
<keyword evidence="2" id="KW-1185">Reference proteome</keyword>
<dbReference type="OrthoDB" id="2969431at2"/>
<evidence type="ECO:0000313" key="1">
    <source>
        <dbReference type="EMBL" id="SDW13114.1"/>
    </source>
</evidence>
<dbReference type="AlphaFoldDB" id="A0A1H2R2K1"/>
<sequence length="73" mass="8571">MATVYVNCHVRYVQVLLSDEGSLLHCLTWETEEGFVFDIHALDDSSFSPKYDRIYMPFDQETMTLHGNTYILY</sequence>
<dbReference type="EMBL" id="FNNC01000001">
    <property type="protein sequence ID" value="SDW13114.1"/>
    <property type="molecule type" value="Genomic_DNA"/>
</dbReference>
<dbReference type="RefSeq" id="WP_091610824.1">
    <property type="nucleotide sequence ID" value="NZ_FNNC01000001.1"/>
</dbReference>
<proteinExistence type="predicted"/>
<gene>
    <name evidence="1" type="ORF">SAMN05421781_0549</name>
</gene>